<sequence>DKKAVFSMVRASDTGSLQANLSQGGSGKVVTKQYLDAESLAERIADVLEMDIVGVDLLFSDKFGYVCCEVNNNPGFAKPEYDNSGIEDRIADMVVRLSKEASSES</sequence>
<comment type="caution">
    <text evidence="2">The sequence shown here is derived from an EMBL/GenBank/DDBJ whole genome shotgun (WGS) entry which is preliminary data.</text>
</comment>
<dbReference type="PANTHER" id="PTHR21621">
    <property type="entry name" value="RIBOSOMAL PROTEIN S6 MODIFICATION PROTEIN"/>
    <property type="match status" value="1"/>
</dbReference>
<dbReference type="GO" id="GO:0016879">
    <property type="term" value="F:ligase activity, forming carbon-nitrogen bonds"/>
    <property type="evidence" value="ECO:0007669"/>
    <property type="project" value="TreeGrafter"/>
</dbReference>
<dbReference type="EMBL" id="BEGY01000094">
    <property type="protein sequence ID" value="GAX83200.1"/>
    <property type="molecule type" value="Genomic_DNA"/>
</dbReference>
<evidence type="ECO:0000259" key="1">
    <source>
        <dbReference type="Pfam" id="PF08443"/>
    </source>
</evidence>
<proteinExistence type="predicted"/>
<gene>
    <name evidence="2" type="ORF">CEUSTIGMA_g10626.t1</name>
</gene>
<feature type="non-terminal residue" evidence="2">
    <location>
        <position position="1"/>
    </location>
</feature>
<evidence type="ECO:0000313" key="3">
    <source>
        <dbReference type="Proteomes" id="UP000232323"/>
    </source>
</evidence>
<dbReference type="AlphaFoldDB" id="A0A250XK70"/>
<name>A0A250XK70_9CHLO</name>
<dbReference type="Pfam" id="PF08443">
    <property type="entry name" value="RimK"/>
    <property type="match status" value="1"/>
</dbReference>
<dbReference type="SUPFAM" id="SSF56059">
    <property type="entry name" value="Glutathione synthetase ATP-binding domain-like"/>
    <property type="match status" value="1"/>
</dbReference>
<feature type="domain" description="ATP-grasp fold RimK-type" evidence="1">
    <location>
        <begin position="3"/>
        <end position="82"/>
    </location>
</feature>
<dbReference type="InterPro" id="IPR013651">
    <property type="entry name" value="ATP-grasp_RimK-type"/>
</dbReference>
<dbReference type="Proteomes" id="UP000232323">
    <property type="component" value="Unassembled WGS sequence"/>
</dbReference>
<dbReference type="PANTHER" id="PTHR21621:SF0">
    <property type="entry name" value="BETA-CITRYLGLUTAMATE SYNTHASE B-RELATED"/>
    <property type="match status" value="1"/>
</dbReference>
<dbReference type="GO" id="GO:0005737">
    <property type="term" value="C:cytoplasm"/>
    <property type="evidence" value="ECO:0007669"/>
    <property type="project" value="TreeGrafter"/>
</dbReference>
<evidence type="ECO:0000313" key="2">
    <source>
        <dbReference type="EMBL" id="GAX83200.1"/>
    </source>
</evidence>
<organism evidence="2 3">
    <name type="scientific">Chlamydomonas eustigma</name>
    <dbReference type="NCBI Taxonomy" id="1157962"/>
    <lineage>
        <taxon>Eukaryota</taxon>
        <taxon>Viridiplantae</taxon>
        <taxon>Chlorophyta</taxon>
        <taxon>core chlorophytes</taxon>
        <taxon>Chlorophyceae</taxon>
        <taxon>CS clade</taxon>
        <taxon>Chlamydomonadales</taxon>
        <taxon>Chlamydomonadaceae</taxon>
        <taxon>Chlamydomonas</taxon>
    </lineage>
</organism>
<accession>A0A250XK70</accession>
<reference evidence="2 3" key="1">
    <citation type="submission" date="2017-08" db="EMBL/GenBank/DDBJ databases">
        <title>Acidophilic green algal genome provides insights into adaptation to an acidic environment.</title>
        <authorList>
            <person name="Hirooka S."/>
            <person name="Hirose Y."/>
            <person name="Kanesaki Y."/>
            <person name="Higuchi S."/>
            <person name="Fujiwara T."/>
            <person name="Onuma R."/>
            <person name="Era A."/>
            <person name="Ohbayashi R."/>
            <person name="Uzuka A."/>
            <person name="Nozaki H."/>
            <person name="Yoshikawa H."/>
            <person name="Miyagishima S.Y."/>
        </authorList>
    </citation>
    <scope>NUCLEOTIDE SEQUENCE [LARGE SCALE GENOMIC DNA]</scope>
    <source>
        <strain evidence="2 3">NIES-2499</strain>
    </source>
</reference>
<keyword evidence="3" id="KW-1185">Reference proteome</keyword>
<dbReference type="Gene3D" id="3.30.470.20">
    <property type="entry name" value="ATP-grasp fold, B domain"/>
    <property type="match status" value="1"/>
</dbReference>
<protein>
    <recommendedName>
        <fullName evidence="1">ATP-grasp fold RimK-type domain-containing protein</fullName>
    </recommendedName>
</protein>